<dbReference type="PANTHER" id="PTHR42887">
    <property type="entry name" value="OS12G0638800 PROTEIN"/>
    <property type="match status" value="1"/>
</dbReference>
<feature type="domain" description="RsdA/BaiN/AoA(So)-like insert" evidence="5">
    <location>
        <begin position="191"/>
        <end position="329"/>
    </location>
</feature>
<sequence length="393" mass="43348">MNEDPIIIIGAGPAGLMAAQQLATRGYQVHIYEKNKAAARKFLVAGHGGFNLTHSEQIENFVTQYDAAEIQKIVRHFDNNATVEWLSSIGIPTYIGSSGKIFPEKHIKPIQVLQAWLDHLNQLGVIINYEYSFVDFDANSVILLHNKEVVRKSYRQLILALGGGSWKKTGSDASWIPILTNKKINITPLQAANSGYNTTNDLSDLEGQVLKNIQVAFNGTSKLGEIVFTTYGIEGSPLYYMNRYSRPYEFPITLHIDLKPNVSLDAILKQMQSGGNISSLLKNKLKLSSSAVALLKKLDKQTFTDAIALGQHIKNYPIQVSGLRPLDEVISTAGGVPFNELNKDLSLHKFPLVYCAGEMLDWEAPTGGYLLQACFSTGVWVATSISKNHPLTI</sequence>
<dbReference type="RefSeq" id="WP_346581181.1">
    <property type="nucleotide sequence ID" value="NZ_JBDJLH010000002.1"/>
</dbReference>
<dbReference type="Proteomes" id="UP001409291">
    <property type="component" value="Unassembled WGS sequence"/>
</dbReference>
<dbReference type="InterPro" id="IPR004792">
    <property type="entry name" value="BaiN-like"/>
</dbReference>
<evidence type="ECO:0000256" key="3">
    <source>
        <dbReference type="ARBA" id="ARBA00022827"/>
    </source>
</evidence>
<comment type="cofactor">
    <cofactor evidence="1">
        <name>FAD</name>
        <dbReference type="ChEBI" id="CHEBI:57692"/>
    </cofactor>
</comment>
<dbReference type="InterPro" id="IPR023166">
    <property type="entry name" value="BaiN-like_dom_sf"/>
</dbReference>
<dbReference type="NCBIfam" id="TIGR03862">
    <property type="entry name" value="flavo_PP4765"/>
    <property type="match status" value="1"/>
</dbReference>
<comment type="caution">
    <text evidence="6">The sequence shown here is derived from an EMBL/GenBank/DDBJ whole genome shotgun (WGS) entry which is preliminary data.</text>
</comment>
<dbReference type="Gene3D" id="2.40.30.10">
    <property type="entry name" value="Translation factors"/>
    <property type="match status" value="1"/>
</dbReference>
<dbReference type="Gene3D" id="1.10.8.260">
    <property type="entry name" value="HI0933 insert domain-like"/>
    <property type="match status" value="1"/>
</dbReference>
<proteinExistence type="predicted"/>
<evidence type="ECO:0000256" key="2">
    <source>
        <dbReference type="ARBA" id="ARBA00022630"/>
    </source>
</evidence>
<reference evidence="6 7" key="1">
    <citation type="submission" date="2024-04" db="EMBL/GenBank/DDBJ databases">
        <title>WGS of bacteria from Torrens River.</title>
        <authorList>
            <person name="Wyrsch E.R."/>
            <person name="Drigo B."/>
        </authorList>
    </citation>
    <scope>NUCLEOTIDE SEQUENCE [LARGE SCALE GENOMIC DNA]</scope>
    <source>
        <strain evidence="6 7">TWI391</strain>
    </source>
</reference>
<evidence type="ECO:0000313" key="7">
    <source>
        <dbReference type="Proteomes" id="UP001409291"/>
    </source>
</evidence>
<dbReference type="PRINTS" id="PR00411">
    <property type="entry name" value="PNDRDTASEI"/>
</dbReference>
<evidence type="ECO:0000256" key="1">
    <source>
        <dbReference type="ARBA" id="ARBA00001974"/>
    </source>
</evidence>
<dbReference type="InterPro" id="IPR022460">
    <property type="entry name" value="Flavoprotein_PP4765"/>
</dbReference>
<evidence type="ECO:0000313" key="6">
    <source>
        <dbReference type="EMBL" id="MEN5377550.1"/>
    </source>
</evidence>
<dbReference type="Pfam" id="PF22780">
    <property type="entry name" value="HI0933_like_1st"/>
    <property type="match status" value="1"/>
</dbReference>
<organism evidence="6 7">
    <name type="scientific">Sphingobacterium kitahiroshimense</name>
    <dbReference type="NCBI Taxonomy" id="470446"/>
    <lineage>
        <taxon>Bacteria</taxon>
        <taxon>Pseudomonadati</taxon>
        <taxon>Bacteroidota</taxon>
        <taxon>Sphingobacteriia</taxon>
        <taxon>Sphingobacteriales</taxon>
        <taxon>Sphingobacteriaceae</taxon>
        <taxon>Sphingobacterium</taxon>
    </lineage>
</organism>
<dbReference type="Pfam" id="PF03486">
    <property type="entry name" value="HI0933_like"/>
    <property type="match status" value="1"/>
</dbReference>
<dbReference type="NCBIfam" id="TIGR00275">
    <property type="entry name" value="aminoacetone oxidase family FAD-binding enzyme"/>
    <property type="match status" value="1"/>
</dbReference>
<accession>A0ABV0BRY0</accession>
<dbReference type="PANTHER" id="PTHR42887:SF1">
    <property type="entry name" value="BLR3961 PROTEIN"/>
    <property type="match status" value="1"/>
</dbReference>
<dbReference type="SUPFAM" id="SSF51905">
    <property type="entry name" value="FAD/NAD(P)-binding domain"/>
    <property type="match status" value="1"/>
</dbReference>
<dbReference type="EMBL" id="JBDJNQ010000004">
    <property type="protein sequence ID" value="MEN5377550.1"/>
    <property type="molecule type" value="Genomic_DNA"/>
</dbReference>
<keyword evidence="3" id="KW-0274">FAD</keyword>
<dbReference type="InterPro" id="IPR057661">
    <property type="entry name" value="RsdA/BaiN/AoA(So)_Rossmann"/>
</dbReference>
<keyword evidence="7" id="KW-1185">Reference proteome</keyword>
<dbReference type="InterPro" id="IPR036188">
    <property type="entry name" value="FAD/NAD-bd_sf"/>
</dbReference>
<evidence type="ECO:0000259" key="5">
    <source>
        <dbReference type="Pfam" id="PF22780"/>
    </source>
</evidence>
<keyword evidence="2" id="KW-0285">Flavoprotein</keyword>
<feature type="domain" description="RsdA/BaiN/AoA(So)-like Rossmann fold-like" evidence="4">
    <location>
        <begin position="6"/>
        <end position="382"/>
    </location>
</feature>
<gene>
    <name evidence="6" type="ORF">ABE541_09775</name>
</gene>
<dbReference type="Gene3D" id="3.50.50.60">
    <property type="entry name" value="FAD/NAD(P)-binding domain"/>
    <property type="match status" value="1"/>
</dbReference>
<dbReference type="SUPFAM" id="SSF160996">
    <property type="entry name" value="HI0933 insert domain-like"/>
    <property type="match status" value="1"/>
</dbReference>
<name>A0ABV0BRY0_9SPHI</name>
<dbReference type="InterPro" id="IPR055178">
    <property type="entry name" value="RsdA/BaiN/AoA(So)-like_dom"/>
</dbReference>
<evidence type="ECO:0000259" key="4">
    <source>
        <dbReference type="Pfam" id="PF03486"/>
    </source>
</evidence>
<protein>
    <submittedName>
        <fullName evidence="6">TIGR03862 family flavoprotein</fullName>
    </submittedName>
</protein>